<comment type="caution">
    <text evidence="1">The sequence shown here is derived from an EMBL/GenBank/DDBJ whole genome shotgun (WGS) entry which is preliminary data.</text>
</comment>
<keyword evidence="2" id="KW-1185">Reference proteome</keyword>
<evidence type="ECO:0000313" key="1">
    <source>
        <dbReference type="EMBL" id="MEE7490593.1"/>
    </source>
</evidence>
<evidence type="ECO:0000313" key="2">
    <source>
        <dbReference type="Proteomes" id="UP001355206"/>
    </source>
</evidence>
<dbReference type="EMBL" id="MLCA01000002">
    <property type="protein sequence ID" value="MEE7490593.1"/>
    <property type="molecule type" value="Genomic_DNA"/>
</dbReference>
<proteinExistence type="predicted"/>
<sequence>MPLVTRVVGDTSTDGNRIRLQIVVDDHEVNEIVLCRDDVQSVVGLLIALGGQALSRSGSEQEPSTASARPFPVDLITLGDDERGEPVLVFSVGATALAFNLARDQLAELGRTLLTASAQTAGHVN</sequence>
<accession>A0ABU7TLV6</accession>
<protein>
    <submittedName>
        <fullName evidence="1">Uncharacterized protein</fullName>
    </submittedName>
</protein>
<reference evidence="1 2" key="1">
    <citation type="journal article" date="2012" name="Genet. Mol. Biol.">
        <title>Analysis of 16S rRNA and mxaF genes revealing insights into Methylobacterium niche-specific plant association.</title>
        <authorList>
            <person name="Dourado M.N."/>
            <person name="Andreote F.D."/>
            <person name="Dini-Andreote F."/>
            <person name="Conti R."/>
            <person name="Araujo J.M."/>
            <person name="Araujo W.L."/>
        </authorList>
    </citation>
    <scope>NUCLEOTIDE SEQUENCE [LARGE SCALE GENOMIC DNA]</scope>
    <source>
        <strain evidence="1 2">TC3-10</strain>
    </source>
</reference>
<organism evidence="1 2">
    <name type="scientific">Methylobacterium oryzae</name>
    <dbReference type="NCBI Taxonomy" id="334852"/>
    <lineage>
        <taxon>Bacteria</taxon>
        <taxon>Pseudomonadati</taxon>
        <taxon>Pseudomonadota</taxon>
        <taxon>Alphaproteobacteria</taxon>
        <taxon>Hyphomicrobiales</taxon>
        <taxon>Methylobacteriaceae</taxon>
        <taxon>Methylobacterium</taxon>
    </lineage>
</organism>
<dbReference type="RefSeq" id="WP_331301558.1">
    <property type="nucleotide sequence ID" value="NZ_MLCA01000002.1"/>
</dbReference>
<dbReference type="Proteomes" id="UP001355206">
    <property type="component" value="Unassembled WGS sequence"/>
</dbReference>
<gene>
    <name evidence="1" type="ORF">MOTC310_08930</name>
</gene>
<name>A0ABU7TLV6_9HYPH</name>